<dbReference type="InterPro" id="IPR036638">
    <property type="entry name" value="HLH_DNA-bd_sf"/>
</dbReference>
<dbReference type="PANTHER" id="PTHR19290">
    <property type="entry name" value="BASIC HELIX-LOOP-HELIX PROTEIN NEUROGENIN-RELATED"/>
    <property type="match status" value="1"/>
</dbReference>
<dbReference type="SMART" id="SM00353">
    <property type="entry name" value="HLH"/>
    <property type="match status" value="1"/>
</dbReference>
<dbReference type="Gene3D" id="4.10.280.10">
    <property type="entry name" value="Helix-loop-helix DNA-binding domain"/>
    <property type="match status" value="1"/>
</dbReference>
<dbReference type="GO" id="GO:0007423">
    <property type="term" value="P:sensory organ development"/>
    <property type="evidence" value="ECO:0007669"/>
    <property type="project" value="TreeGrafter"/>
</dbReference>
<evidence type="ECO:0000259" key="1">
    <source>
        <dbReference type="PROSITE" id="PS50888"/>
    </source>
</evidence>
<dbReference type="GO" id="GO:0003700">
    <property type="term" value="F:DNA-binding transcription factor activity"/>
    <property type="evidence" value="ECO:0007669"/>
    <property type="project" value="TreeGrafter"/>
</dbReference>
<evidence type="ECO:0000313" key="2">
    <source>
        <dbReference type="EMBL" id="VDN34114.1"/>
    </source>
</evidence>
<dbReference type="GO" id="GO:0005634">
    <property type="term" value="C:nucleus"/>
    <property type="evidence" value="ECO:0007669"/>
    <property type="project" value="TreeGrafter"/>
</dbReference>
<dbReference type="Proteomes" id="UP000271098">
    <property type="component" value="Unassembled WGS sequence"/>
</dbReference>
<name>A0A3P7MWE1_9BILA</name>
<proteinExistence type="predicted"/>
<sequence>MLKSQHRRDKTNERERIRTRKINNAYDRLRELVSLRRGTAQKLSKIETLLVAKEYIEALNQTVHSEPRPAIAPGSGKSYIDECQRIRDDSLKRVLYSRIQRETATAPTHQQ</sequence>
<protein>
    <recommendedName>
        <fullName evidence="1">BHLH domain-containing protein</fullName>
    </recommendedName>
</protein>
<gene>
    <name evidence="2" type="ORF">GPUH_LOCUS19572</name>
</gene>
<dbReference type="EMBL" id="UYRT01088765">
    <property type="protein sequence ID" value="VDN34114.1"/>
    <property type="molecule type" value="Genomic_DNA"/>
</dbReference>
<dbReference type="InterPro" id="IPR050359">
    <property type="entry name" value="bHLH_transcription_factors"/>
</dbReference>
<dbReference type="InterPro" id="IPR011598">
    <property type="entry name" value="bHLH_dom"/>
</dbReference>
<dbReference type="OrthoDB" id="10011855at2759"/>
<dbReference type="GO" id="GO:0046983">
    <property type="term" value="F:protein dimerization activity"/>
    <property type="evidence" value="ECO:0007669"/>
    <property type="project" value="InterPro"/>
</dbReference>
<keyword evidence="3" id="KW-1185">Reference proteome</keyword>
<organism evidence="2 3">
    <name type="scientific">Gongylonema pulchrum</name>
    <dbReference type="NCBI Taxonomy" id="637853"/>
    <lineage>
        <taxon>Eukaryota</taxon>
        <taxon>Metazoa</taxon>
        <taxon>Ecdysozoa</taxon>
        <taxon>Nematoda</taxon>
        <taxon>Chromadorea</taxon>
        <taxon>Rhabditida</taxon>
        <taxon>Spirurina</taxon>
        <taxon>Spiruromorpha</taxon>
        <taxon>Spiruroidea</taxon>
        <taxon>Gongylonematidae</taxon>
        <taxon>Gongylonema</taxon>
    </lineage>
</organism>
<dbReference type="AlphaFoldDB" id="A0A3P7MWE1"/>
<feature type="domain" description="BHLH" evidence="1">
    <location>
        <begin position="6"/>
        <end position="59"/>
    </location>
</feature>
<dbReference type="GO" id="GO:0045944">
    <property type="term" value="P:positive regulation of transcription by RNA polymerase II"/>
    <property type="evidence" value="ECO:0007669"/>
    <property type="project" value="TreeGrafter"/>
</dbReference>
<dbReference type="GO" id="GO:0061564">
    <property type="term" value="P:axon development"/>
    <property type="evidence" value="ECO:0007669"/>
    <property type="project" value="TreeGrafter"/>
</dbReference>
<evidence type="ECO:0000313" key="3">
    <source>
        <dbReference type="Proteomes" id="UP000271098"/>
    </source>
</evidence>
<reference evidence="2 3" key="1">
    <citation type="submission" date="2018-11" db="EMBL/GenBank/DDBJ databases">
        <authorList>
            <consortium name="Pathogen Informatics"/>
        </authorList>
    </citation>
    <scope>NUCLEOTIDE SEQUENCE [LARGE SCALE GENOMIC DNA]</scope>
</reference>
<dbReference type="GO" id="GO:0070888">
    <property type="term" value="F:E-box binding"/>
    <property type="evidence" value="ECO:0007669"/>
    <property type="project" value="TreeGrafter"/>
</dbReference>
<dbReference type="PROSITE" id="PS50888">
    <property type="entry name" value="BHLH"/>
    <property type="match status" value="1"/>
</dbReference>
<accession>A0A3P7MWE1</accession>
<dbReference type="SUPFAM" id="SSF47459">
    <property type="entry name" value="HLH, helix-loop-helix DNA-binding domain"/>
    <property type="match status" value="1"/>
</dbReference>
<dbReference type="Pfam" id="PF00010">
    <property type="entry name" value="HLH"/>
    <property type="match status" value="1"/>
</dbReference>